<dbReference type="InterPro" id="IPR021564">
    <property type="entry name" value="DUF3203"/>
</dbReference>
<accession>A0AAX2HAX8</accession>
<comment type="caution">
    <text evidence="1">The sequence shown here is derived from an EMBL/GenBank/DDBJ whole genome shotgun (WGS) entry which is preliminary data.</text>
</comment>
<evidence type="ECO:0000313" key="2">
    <source>
        <dbReference type="Proteomes" id="UP000219564"/>
    </source>
</evidence>
<proteinExistence type="predicted"/>
<dbReference type="Proteomes" id="UP000219564">
    <property type="component" value="Unassembled WGS sequence"/>
</dbReference>
<reference evidence="1 2" key="1">
    <citation type="submission" date="2017-08" db="EMBL/GenBank/DDBJ databases">
        <authorList>
            <person name="Chaillou S."/>
        </authorList>
    </citation>
    <scope>NUCLEOTIDE SEQUENCE [LARGE SCALE GENOMIC DNA]</scope>
    <source>
        <strain evidence="1 2">MFPA15A1205</strain>
    </source>
</reference>
<gene>
    <name evidence="1" type="ORF">PLUA15_350062</name>
</gene>
<dbReference type="Gene3D" id="3.40.1170.40">
    <property type="entry name" value="Protein of unknown function DUF3203"/>
    <property type="match status" value="1"/>
</dbReference>
<dbReference type="AlphaFoldDB" id="A0AAX2HAX8"/>
<dbReference type="SUPFAM" id="SSF141447">
    <property type="entry name" value="PA2021-like"/>
    <property type="match status" value="1"/>
</dbReference>
<dbReference type="RefSeq" id="WP_097192319.1">
    <property type="nucleotide sequence ID" value="NZ_OBKZ01000029.1"/>
</dbReference>
<name>A0AAX2HAX8_9PSED</name>
<dbReference type="InterPro" id="IPR038079">
    <property type="entry name" value="PA2021-like_sf"/>
</dbReference>
<protein>
    <recommendedName>
        <fullName evidence="3">DUF3203 domain-containing protein</fullName>
    </recommendedName>
</protein>
<sequence length="79" mass="8569">MSFVIDRNRGICVFSRSEGELQVQLPKIIVMNNNPSGLSEARVGHVIIKITEQEADTLAGAGAVDQRILRHATSPDSPI</sequence>
<dbReference type="EMBL" id="OBKZ01000029">
    <property type="protein sequence ID" value="SOB53492.1"/>
    <property type="molecule type" value="Genomic_DNA"/>
</dbReference>
<evidence type="ECO:0000313" key="1">
    <source>
        <dbReference type="EMBL" id="SOB53492.1"/>
    </source>
</evidence>
<dbReference type="Pfam" id="PF11462">
    <property type="entry name" value="DUF3203"/>
    <property type="match status" value="1"/>
</dbReference>
<organism evidence="1 2">
    <name type="scientific">Pseudomonas lundensis</name>
    <dbReference type="NCBI Taxonomy" id="86185"/>
    <lineage>
        <taxon>Bacteria</taxon>
        <taxon>Pseudomonadati</taxon>
        <taxon>Pseudomonadota</taxon>
        <taxon>Gammaproteobacteria</taxon>
        <taxon>Pseudomonadales</taxon>
        <taxon>Pseudomonadaceae</taxon>
        <taxon>Pseudomonas</taxon>
    </lineage>
</organism>
<evidence type="ECO:0008006" key="3">
    <source>
        <dbReference type="Google" id="ProtNLM"/>
    </source>
</evidence>